<protein>
    <submittedName>
        <fullName evidence="1">Uncharacterized protein</fullName>
    </submittedName>
</protein>
<proteinExistence type="predicted"/>
<name>A0A1E1M1F6_RHYSE</name>
<organism evidence="1 2">
    <name type="scientific">Rhynchosporium secalis</name>
    <name type="common">Barley scald fungus</name>
    <dbReference type="NCBI Taxonomy" id="38038"/>
    <lineage>
        <taxon>Eukaryota</taxon>
        <taxon>Fungi</taxon>
        <taxon>Dikarya</taxon>
        <taxon>Ascomycota</taxon>
        <taxon>Pezizomycotina</taxon>
        <taxon>Leotiomycetes</taxon>
        <taxon>Helotiales</taxon>
        <taxon>Ploettnerulaceae</taxon>
        <taxon>Rhynchosporium</taxon>
    </lineage>
</organism>
<keyword evidence="2" id="KW-1185">Reference proteome</keyword>
<reference evidence="2" key="1">
    <citation type="submission" date="2016-03" db="EMBL/GenBank/DDBJ databases">
        <authorList>
            <person name="Guldener U."/>
        </authorList>
    </citation>
    <scope>NUCLEOTIDE SEQUENCE [LARGE SCALE GENOMIC DNA]</scope>
</reference>
<evidence type="ECO:0000313" key="1">
    <source>
        <dbReference type="EMBL" id="CZT42941.1"/>
    </source>
</evidence>
<dbReference type="Proteomes" id="UP000177625">
    <property type="component" value="Unassembled WGS sequence"/>
</dbReference>
<accession>A0A1E1M1F6</accession>
<dbReference type="AlphaFoldDB" id="A0A1E1M1F6"/>
<evidence type="ECO:0000313" key="2">
    <source>
        <dbReference type="Proteomes" id="UP000177625"/>
    </source>
</evidence>
<gene>
    <name evidence="1" type="ORF">RSE6_02909</name>
</gene>
<dbReference type="EMBL" id="FJVC01000112">
    <property type="protein sequence ID" value="CZT42941.1"/>
    <property type="molecule type" value="Genomic_DNA"/>
</dbReference>
<sequence>MRDTSKLHSELFTSRDILPRVFKWRCEGEERGSRSVGLSACVQECEAFAGEIGDIVADLKAIVGDLAGGDVGVVVGGEGVGWVVDVNVDWKVVRGGGGGGGREGGGGLKDCFLDLGDLKRDVVALRGDVGDVQVLIGYLCEEERTVDE</sequence>